<keyword evidence="9" id="KW-0067">ATP-binding</keyword>
<dbReference type="InterPro" id="IPR036890">
    <property type="entry name" value="HATPase_C_sf"/>
</dbReference>
<comment type="catalytic activity">
    <reaction evidence="1">
        <text>ATP + protein L-histidine = ADP + protein N-phospho-L-histidine.</text>
        <dbReference type="EC" id="2.7.13.3"/>
    </reaction>
</comment>
<dbReference type="PANTHER" id="PTHR45339:SF1">
    <property type="entry name" value="HYBRID SIGNAL TRANSDUCTION HISTIDINE KINASE J"/>
    <property type="match status" value="1"/>
</dbReference>
<dbReference type="PRINTS" id="PR00344">
    <property type="entry name" value="BCTRLSENSOR"/>
</dbReference>
<dbReference type="InterPro" id="IPR004358">
    <property type="entry name" value="Sig_transdc_His_kin-like_C"/>
</dbReference>
<dbReference type="InterPro" id="IPR003594">
    <property type="entry name" value="HATPase_dom"/>
</dbReference>
<dbReference type="SMART" id="SM00387">
    <property type="entry name" value="HATPase_c"/>
    <property type="match status" value="1"/>
</dbReference>
<dbReference type="AlphaFoldDB" id="A0A2W5DV79"/>
<dbReference type="PROSITE" id="PS50885">
    <property type="entry name" value="HAMP"/>
    <property type="match status" value="1"/>
</dbReference>
<reference evidence="23 24" key="1">
    <citation type="submission" date="2017-08" db="EMBL/GenBank/DDBJ databases">
        <title>Infants hospitalized years apart are colonized by the same room-sourced microbial strains.</title>
        <authorList>
            <person name="Brooks B."/>
            <person name="Olm M.R."/>
            <person name="Firek B.A."/>
            <person name="Baker R."/>
            <person name="Thomas B.C."/>
            <person name="Morowitz M.J."/>
            <person name="Banfield J.F."/>
        </authorList>
    </citation>
    <scope>NUCLEOTIDE SEQUENCE [LARGE SCALE GENOMIC DNA]</scope>
    <source>
        <strain evidence="23">S2_012_000_R2_81</strain>
    </source>
</reference>
<dbReference type="EC" id="2.7.13.3" evidence="3"/>
<feature type="domain" description="PAC" evidence="21">
    <location>
        <begin position="342"/>
        <end position="393"/>
    </location>
</feature>
<dbReference type="InterPro" id="IPR005467">
    <property type="entry name" value="His_kinase_dom"/>
</dbReference>
<feature type="domain" description="Histidine kinase" evidence="19">
    <location>
        <begin position="429"/>
        <end position="652"/>
    </location>
</feature>
<dbReference type="PROSITE" id="PS50113">
    <property type="entry name" value="PAC"/>
    <property type="match status" value="1"/>
</dbReference>
<evidence type="ECO:0000313" key="23">
    <source>
        <dbReference type="EMBL" id="PZP35855.1"/>
    </source>
</evidence>
<dbReference type="Proteomes" id="UP000249633">
    <property type="component" value="Unassembled WGS sequence"/>
</dbReference>
<proteinExistence type="predicted"/>
<evidence type="ECO:0000256" key="6">
    <source>
        <dbReference type="ARBA" id="ARBA00022729"/>
    </source>
</evidence>
<evidence type="ECO:0000256" key="5">
    <source>
        <dbReference type="ARBA" id="ARBA00022679"/>
    </source>
</evidence>
<dbReference type="InterPro" id="IPR036097">
    <property type="entry name" value="HisK_dim/P_sf"/>
</dbReference>
<evidence type="ECO:0000256" key="11">
    <source>
        <dbReference type="ARBA" id="ARBA00023026"/>
    </source>
</evidence>
<evidence type="ECO:0000259" key="21">
    <source>
        <dbReference type="PROSITE" id="PS50113"/>
    </source>
</evidence>
<dbReference type="SUPFAM" id="SSF55785">
    <property type="entry name" value="PYP-like sensor domain (PAS domain)"/>
    <property type="match status" value="1"/>
</dbReference>
<evidence type="ECO:0000259" key="20">
    <source>
        <dbReference type="PROSITE" id="PS50110"/>
    </source>
</evidence>
<dbReference type="Gene3D" id="3.30.565.10">
    <property type="entry name" value="Histidine kinase-like ATPase, C-terminal domain"/>
    <property type="match status" value="1"/>
</dbReference>
<evidence type="ECO:0000256" key="7">
    <source>
        <dbReference type="ARBA" id="ARBA00022741"/>
    </source>
</evidence>
<keyword evidence="4 16" id="KW-0597">Phosphoprotein</keyword>
<feature type="domain" description="Response regulatory" evidence="20">
    <location>
        <begin position="688"/>
        <end position="804"/>
    </location>
</feature>
<evidence type="ECO:0000256" key="13">
    <source>
        <dbReference type="ARBA" id="ARBA00064003"/>
    </source>
</evidence>
<evidence type="ECO:0000256" key="10">
    <source>
        <dbReference type="ARBA" id="ARBA00023012"/>
    </source>
</evidence>
<evidence type="ECO:0000256" key="4">
    <source>
        <dbReference type="ARBA" id="ARBA00022553"/>
    </source>
</evidence>
<dbReference type="PANTHER" id="PTHR45339">
    <property type="entry name" value="HYBRID SIGNAL TRANSDUCTION HISTIDINE KINASE J"/>
    <property type="match status" value="1"/>
</dbReference>
<dbReference type="EMBL" id="QFOD01000002">
    <property type="protein sequence ID" value="PZP35855.1"/>
    <property type="molecule type" value="Genomic_DNA"/>
</dbReference>
<dbReference type="CDD" id="cd00130">
    <property type="entry name" value="PAS"/>
    <property type="match status" value="1"/>
</dbReference>
<feature type="modified residue" description="4-aspartylphosphate" evidence="16">
    <location>
        <position position="737"/>
    </location>
</feature>
<dbReference type="CDD" id="cd00082">
    <property type="entry name" value="HisKA"/>
    <property type="match status" value="1"/>
</dbReference>
<dbReference type="PROSITE" id="PS50110">
    <property type="entry name" value="RESPONSE_REGULATORY"/>
    <property type="match status" value="1"/>
</dbReference>
<dbReference type="Pfam" id="PF02518">
    <property type="entry name" value="HATPase_c"/>
    <property type="match status" value="1"/>
</dbReference>
<feature type="region of interest" description="Disordered" evidence="17">
    <location>
        <begin position="1"/>
        <end position="39"/>
    </location>
</feature>
<accession>A0A2W5DV79</accession>
<evidence type="ECO:0000256" key="8">
    <source>
        <dbReference type="ARBA" id="ARBA00022777"/>
    </source>
</evidence>
<evidence type="ECO:0000259" key="22">
    <source>
        <dbReference type="PROSITE" id="PS50885"/>
    </source>
</evidence>
<dbReference type="SMART" id="SM00448">
    <property type="entry name" value="REC"/>
    <property type="match status" value="1"/>
</dbReference>
<dbReference type="CDD" id="cd06225">
    <property type="entry name" value="HAMP"/>
    <property type="match status" value="1"/>
</dbReference>
<comment type="subunit">
    <text evidence="13">At low DSF concentrations, interacts with RpfF.</text>
</comment>
<keyword evidence="6" id="KW-0732">Signal</keyword>
<dbReference type="SUPFAM" id="SSF52172">
    <property type="entry name" value="CheY-like"/>
    <property type="match status" value="1"/>
</dbReference>
<dbReference type="Pfam" id="PF08447">
    <property type="entry name" value="PAS_3"/>
    <property type="match status" value="1"/>
</dbReference>
<keyword evidence="18" id="KW-1133">Transmembrane helix</keyword>
<dbReference type="GO" id="GO:0005524">
    <property type="term" value="F:ATP binding"/>
    <property type="evidence" value="ECO:0007669"/>
    <property type="project" value="UniProtKB-KW"/>
</dbReference>
<comment type="caution">
    <text evidence="23">The sequence shown here is derived from an EMBL/GenBank/DDBJ whole genome shotgun (WGS) entry which is preliminary data.</text>
</comment>
<comment type="function">
    <text evidence="12">Member of the two-component regulatory system BvgS/BvgA. Phosphorylates BvgA via a four-step phosphorelay in response to environmental signals.</text>
</comment>
<keyword evidence="10" id="KW-0902">Two-component regulatory system</keyword>
<dbReference type="PROSITE" id="PS50109">
    <property type="entry name" value="HIS_KIN"/>
    <property type="match status" value="1"/>
</dbReference>
<dbReference type="InterPro" id="IPR000014">
    <property type="entry name" value="PAS"/>
</dbReference>
<dbReference type="Gene3D" id="3.40.50.2300">
    <property type="match status" value="1"/>
</dbReference>
<dbReference type="SUPFAM" id="SSF158472">
    <property type="entry name" value="HAMP domain-like"/>
    <property type="match status" value="1"/>
</dbReference>
<dbReference type="SUPFAM" id="SSF47384">
    <property type="entry name" value="Homodimeric domain of signal transducing histidine kinase"/>
    <property type="match status" value="1"/>
</dbReference>
<sequence length="817" mass="89227">MSATVRPDRGGASSQRRNRAPRQAHQRGQPLPQDRTLSRKSSTSLFAALALGASIGLLLPALIVGGLLIGLRESRVAEENLQRDLNAKLDVLASSLPELLWNLDAVAAREVVSAIVKSPEVVRVSVSDASQGQPFIETYLPERRQGNTLTGERDILRGTTRIGHLQVEIDDHLSTAAVLRQRWLYGATVGGQLLASLALVLWLLNSRLFRPLRELGDFANDLAEGRFDAQLRHTREDEIGLLGGHLEHMRDALQQQFASQHALIERLRGMAETVPGVVYQLRMAPTGDFAFAYVSEAVRDYFLLGAAELSQSAEPWFARIHPEDRDAVRAGLAASARQLSPWQQEFRAHHNDGSERWLFGNAIAQREADGSVLWHGFLTDISRQRRDALELERYRHHLEELVEARTAELADAKQAAEAASLAKSAFLANMSHEIRTPMNAIIGLTYLAQSDAVEPVQQQRLQKVANAAEHLLSVINNVLDFSKIEAGKVHLEHRPFTVDEVLDNIANMTAQSAAGKQLRVEIDIAPALRGRYLNGDPQRIAEVLLNFAGNAIKFTNSGFVRLAVRMDGPASEQHVPLRFEVQDSGIGIPAEAQKRLFQDFEQADSSTTRRYGGTGLGLAICRRLAQLMGGAVGVESAEGRGSCFWFALTVEPAAAPDDAPAPSTTPAVPRAHSARERLAEFAAAHPKRVLLAEDNPVNQEVAVALLGSAGLTVDLAGDGQQAVDMVREGNYALVLMDVQMPVMDGLDATRAIRRLPAGADLPILAMTANAFADERQRCLDAGMDDHVAKPVVAEQLYSTLYDWLSGARRVRATPPTP</sequence>
<dbReference type="CDD" id="cd16922">
    <property type="entry name" value="HATPase_EvgS-ArcB-TorS-like"/>
    <property type="match status" value="1"/>
</dbReference>
<dbReference type="Gene3D" id="3.30.450.20">
    <property type="entry name" value="PAS domain"/>
    <property type="match status" value="1"/>
</dbReference>
<evidence type="ECO:0000256" key="1">
    <source>
        <dbReference type="ARBA" id="ARBA00000085"/>
    </source>
</evidence>
<keyword evidence="18" id="KW-0472">Membrane</keyword>
<feature type="compositionally biased region" description="Basic residues" evidence="17">
    <location>
        <begin position="16"/>
        <end position="25"/>
    </location>
</feature>
<dbReference type="GO" id="GO:0016020">
    <property type="term" value="C:membrane"/>
    <property type="evidence" value="ECO:0007669"/>
    <property type="project" value="UniProtKB-SubCell"/>
</dbReference>
<evidence type="ECO:0000256" key="9">
    <source>
        <dbReference type="ARBA" id="ARBA00022840"/>
    </source>
</evidence>
<dbReference type="SUPFAM" id="SSF55874">
    <property type="entry name" value="ATPase domain of HSP90 chaperone/DNA topoisomerase II/histidine kinase"/>
    <property type="match status" value="1"/>
</dbReference>
<organism evidence="23 24">
    <name type="scientific">Roseateles depolymerans</name>
    <dbReference type="NCBI Taxonomy" id="76731"/>
    <lineage>
        <taxon>Bacteria</taxon>
        <taxon>Pseudomonadati</taxon>
        <taxon>Pseudomonadota</taxon>
        <taxon>Betaproteobacteria</taxon>
        <taxon>Burkholderiales</taxon>
        <taxon>Sphaerotilaceae</taxon>
        <taxon>Roseateles</taxon>
    </lineage>
</organism>
<evidence type="ECO:0000256" key="14">
    <source>
        <dbReference type="ARBA" id="ARBA00068150"/>
    </source>
</evidence>
<comment type="subcellular location">
    <subcellularLocation>
        <location evidence="2">Membrane</location>
    </subcellularLocation>
</comment>
<evidence type="ECO:0000256" key="15">
    <source>
        <dbReference type="ARBA" id="ARBA00070152"/>
    </source>
</evidence>
<dbReference type="InterPro" id="IPR035965">
    <property type="entry name" value="PAS-like_dom_sf"/>
</dbReference>
<dbReference type="Pfam" id="PF00072">
    <property type="entry name" value="Response_reg"/>
    <property type="match status" value="1"/>
</dbReference>
<dbReference type="InterPro" id="IPR003661">
    <property type="entry name" value="HisK_dim/P_dom"/>
</dbReference>
<evidence type="ECO:0000256" key="18">
    <source>
        <dbReference type="SAM" id="Phobius"/>
    </source>
</evidence>
<dbReference type="Gene3D" id="6.10.340.10">
    <property type="match status" value="1"/>
</dbReference>
<protein>
    <recommendedName>
        <fullName evidence="14">Sensory/regulatory protein RpfC</fullName>
        <ecNumber evidence="3">2.7.13.3</ecNumber>
    </recommendedName>
    <alternativeName>
        <fullName evidence="15">Virulence sensor protein BvgS</fullName>
    </alternativeName>
</protein>
<evidence type="ECO:0000256" key="3">
    <source>
        <dbReference type="ARBA" id="ARBA00012438"/>
    </source>
</evidence>
<evidence type="ECO:0000313" key="24">
    <source>
        <dbReference type="Proteomes" id="UP000249633"/>
    </source>
</evidence>
<feature type="transmembrane region" description="Helical" evidence="18">
    <location>
        <begin position="45"/>
        <end position="71"/>
    </location>
</feature>
<keyword evidence="11" id="KW-0843">Virulence</keyword>
<keyword evidence="8" id="KW-0418">Kinase</keyword>
<evidence type="ECO:0000256" key="2">
    <source>
        <dbReference type="ARBA" id="ARBA00004370"/>
    </source>
</evidence>
<dbReference type="CDD" id="cd17546">
    <property type="entry name" value="REC_hyHK_CKI1_RcsC-like"/>
    <property type="match status" value="1"/>
</dbReference>
<keyword evidence="5" id="KW-0808">Transferase</keyword>
<evidence type="ECO:0000256" key="17">
    <source>
        <dbReference type="SAM" id="MobiDB-lite"/>
    </source>
</evidence>
<evidence type="ECO:0000256" key="16">
    <source>
        <dbReference type="PROSITE-ProRule" id="PRU00169"/>
    </source>
</evidence>
<evidence type="ECO:0000256" key="12">
    <source>
        <dbReference type="ARBA" id="ARBA00058004"/>
    </source>
</evidence>
<dbReference type="InterPro" id="IPR003660">
    <property type="entry name" value="HAMP_dom"/>
</dbReference>
<dbReference type="FunFam" id="3.30.565.10:FF:000010">
    <property type="entry name" value="Sensor histidine kinase RcsC"/>
    <property type="match status" value="1"/>
</dbReference>
<dbReference type="Gene3D" id="1.10.287.130">
    <property type="match status" value="1"/>
</dbReference>
<dbReference type="InterPro" id="IPR000700">
    <property type="entry name" value="PAS-assoc_C"/>
</dbReference>
<feature type="domain" description="HAMP" evidence="22">
    <location>
        <begin position="206"/>
        <end position="258"/>
    </location>
</feature>
<dbReference type="SMART" id="SM00304">
    <property type="entry name" value="HAMP"/>
    <property type="match status" value="1"/>
</dbReference>
<keyword evidence="18" id="KW-0812">Transmembrane</keyword>
<dbReference type="InterPro" id="IPR013655">
    <property type="entry name" value="PAS_fold_3"/>
</dbReference>
<dbReference type="Pfam" id="PF00512">
    <property type="entry name" value="HisKA"/>
    <property type="match status" value="1"/>
</dbReference>
<dbReference type="InterPro" id="IPR011006">
    <property type="entry name" value="CheY-like_superfamily"/>
</dbReference>
<feature type="transmembrane region" description="Helical" evidence="18">
    <location>
        <begin position="183"/>
        <end position="204"/>
    </location>
</feature>
<dbReference type="InterPro" id="IPR001789">
    <property type="entry name" value="Sig_transdc_resp-reg_receiver"/>
</dbReference>
<keyword evidence="7" id="KW-0547">Nucleotide-binding</keyword>
<gene>
    <name evidence="23" type="ORF">DI603_03560</name>
</gene>
<dbReference type="Pfam" id="PF00672">
    <property type="entry name" value="HAMP"/>
    <property type="match status" value="1"/>
</dbReference>
<dbReference type="GO" id="GO:0000155">
    <property type="term" value="F:phosphorelay sensor kinase activity"/>
    <property type="evidence" value="ECO:0007669"/>
    <property type="project" value="InterPro"/>
</dbReference>
<dbReference type="SMART" id="SM00388">
    <property type="entry name" value="HisKA"/>
    <property type="match status" value="1"/>
</dbReference>
<name>A0A2W5DV79_9BURK</name>
<dbReference type="FunFam" id="1.10.287.130:FF:000002">
    <property type="entry name" value="Two-component osmosensing histidine kinase"/>
    <property type="match status" value="1"/>
</dbReference>
<evidence type="ECO:0000259" key="19">
    <source>
        <dbReference type="PROSITE" id="PS50109"/>
    </source>
</evidence>